<organism evidence="1">
    <name type="scientific">Aegilops tauschii</name>
    <name type="common">Tausch's goatgrass</name>
    <name type="synonym">Aegilops squarrosa</name>
    <dbReference type="NCBI Taxonomy" id="37682"/>
    <lineage>
        <taxon>Eukaryota</taxon>
        <taxon>Viridiplantae</taxon>
        <taxon>Streptophyta</taxon>
        <taxon>Embryophyta</taxon>
        <taxon>Tracheophyta</taxon>
        <taxon>Spermatophyta</taxon>
        <taxon>Magnoliopsida</taxon>
        <taxon>Liliopsida</taxon>
        <taxon>Poales</taxon>
        <taxon>Poaceae</taxon>
        <taxon>BOP clade</taxon>
        <taxon>Pooideae</taxon>
        <taxon>Triticodae</taxon>
        <taxon>Triticeae</taxon>
        <taxon>Triticinae</taxon>
        <taxon>Aegilops</taxon>
    </lineage>
</organism>
<proteinExistence type="predicted"/>
<accession>M8CGB1</accession>
<dbReference type="EnsemblPlants" id="EMT33263">
    <property type="protein sequence ID" value="EMT33263"/>
    <property type="gene ID" value="F775_09326"/>
</dbReference>
<protein>
    <submittedName>
        <fullName evidence="1">Uncharacterized protein</fullName>
    </submittedName>
</protein>
<evidence type="ECO:0000313" key="1">
    <source>
        <dbReference type="EnsemblPlants" id="EMT33263"/>
    </source>
</evidence>
<name>M8CGB1_AEGTA</name>
<reference evidence="1" key="1">
    <citation type="submission" date="2015-06" db="UniProtKB">
        <authorList>
            <consortium name="EnsemblPlants"/>
        </authorList>
    </citation>
    <scope>IDENTIFICATION</scope>
</reference>
<dbReference type="AlphaFoldDB" id="M8CGB1"/>
<sequence length="87" mass="8972">MDEYGWGFLDGVASIILFLFAKGAIDDIGQCILAKIQARGNPQAQAGAAGGGGGQAEGAVPATPTVALDLEFWIVTSDIDYNSQITL</sequence>